<feature type="region of interest" description="Disordered" evidence="1">
    <location>
        <begin position="108"/>
        <end position="138"/>
    </location>
</feature>
<comment type="caution">
    <text evidence="2">The sequence shown here is derived from an EMBL/GenBank/DDBJ whole genome shotgun (WGS) entry which is preliminary data.</text>
</comment>
<dbReference type="EMBL" id="MCGG01000055">
    <property type="protein sequence ID" value="OEJ65144.1"/>
    <property type="molecule type" value="Genomic_DNA"/>
</dbReference>
<dbReference type="RefSeq" id="WP_069959034.1">
    <property type="nucleotide sequence ID" value="NZ_MCGG01000055.1"/>
</dbReference>
<organism evidence="2 3">
    <name type="scientific">Magnetovibrio blakemorei</name>
    <dbReference type="NCBI Taxonomy" id="28181"/>
    <lineage>
        <taxon>Bacteria</taxon>
        <taxon>Pseudomonadati</taxon>
        <taxon>Pseudomonadota</taxon>
        <taxon>Alphaproteobacteria</taxon>
        <taxon>Rhodospirillales</taxon>
        <taxon>Magnetovibrionaceae</taxon>
        <taxon>Magnetovibrio</taxon>
    </lineage>
</organism>
<evidence type="ECO:0000313" key="2">
    <source>
        <dbReference type="EMBL" id="OEJ65144.1"/>
    </source>
</evidence>
<gene>
    <name evidence="2" type="ORF">BEN30_15800</name>
</gene>
<dbReference type="Proteomes" id="UP000095347">
    <property type="component" value="Unassembled WGS sequence"/>
</dbReference>
<keyword evidence="3" id="KW-1185">Reference proteome</keyword>
<reference evidence="3" key="1">
    <citation type="submission" date="2016-07" db="EMBL/GenBank/DDBJ databases">
        <authorList>
            <person name="Florea S."/>
            <person name="Webb J.S."/>
            <person name="Jaromczyk J."/>
            <person name="Schardl C.L."/>
        </authorList>
    </citation>
    <scope>NUCLEOTIDE SEQUENCE [LARGE SCALE GENOMIC DNA]</scope>
    <source>
        <strain evidence="3">MV-1</strain>
    </source>
</reference>
<feature type="compositionally biased region" description="Acidic residues" evidence="1">
    <location>
        <begin position="41"/>
        <end position="54"/>
    </location>
</feature>
<feature type="compositionally biased region" description="Polar residues" evidence="1">
    <location>
        <begin position="17"/>
        <end position="29"/>
    </location>
</feature>
<proteinExistence type="predicted"/>
<accession>A0A1E5Q5J5</accession>
<feature type="compositionally biased region" description="Polar residues" evidence="1">
    <location>
        <begin position="111"/>
        <end position="122"/>
    </location>
</feature>
<evidence type="ECO:0000313" key="3">
    <source>
        <dbReference type="Proteomes" id="UP000095347"/>
    </source>
</evidence>
<sequence length="235" mass="24643">MANVTTSGPKSKGAGQGTKTSAKPAQKTPTAEPASPAAPPYEDDDDNDEEVFASDADELAMLNQRVAETEAAVEAAMEARADFVARQAAVQAKAQYLAQQAALAAQKKAQSTSQTNNSNRQATAEPPTKPSKGFANVQGDGGDYLDVLTRVFEDLNNNDWDADQFNNASQGVSMVLGSGPAFAALGSMLANTTAQSSVLMNATQMQRQLDQVGLLCTSACVKQLLNLNNNSHDSD</sequence>
<evidence type="ECO:0000256" key="1">
    <source>
        <dbReference type="SAM" id="MobiDB-lite"/>
    </source>
</evidence>
<dbReference type="STRING" id="28181.BEN30_15800"/>
<protein>
    <submittedName>
        <fullName evidence="2">Uncharacterized protein</fullName>
    </submittedName>
</protein>
<dbReference type="AlphaFoldDB" id="A0A1E5Q5J5"/>
<feature type="region of interest" description="Disordered" evidence="1">
    <location>
        <begin position="1"/>
        <end position="54"/>
    </location>
</feature>
<name>A0A1E5Q5J5_9PROT</name>